<evidence type="ECO:0000256" key="1">
    <source>
        <dbReference type="SAM" id="MobiDB-lite"/>
    </source>
</evidence>
<reference evidence="3" key="2">
    <citation type="submission" date="2015-01" db="EMBL/GenBank/DDBJ databases">
        <title>Evolutionary Origins and Diversification of the Mycorrhizal Mutualists.</title>
        <authorList>
            <consortium name="DOE Joint Genome Institute"/>
            <consortium name="Mycorrhizal Genomics Consortium"/>
            <person name="Kohler A."/>
            <person name="Kuo A."/>
            <person name="Nagy L.G."/>
            <person name="Floudas D."/>
            <person name="Copeland A."/>
            <person name="Barry K.W."/>
            <person name="Cichocki N."/>
            <person name="Veneault-Fourrey C."/>
            <person name="LaButti K."/>
            <person name="Lindquist E.A."/>
            <person name="Lipzen A."/>
            <person name="Lundell T."/>
            <person name="Morin E."/>
            <person name="Murat C."/>
            <person name="Riley R."/>
            <person name="Ohm R."/>
            <person name="Sun H."/>
            <person name="Tunlid A."/>
            <person name="Henrissat B."/>
            <person name="Grigoriev I.V."/>
            <person name="Hibbett D.S."/>
            <person name="Martin F."/>
        </authorList>
    </citation>
    <scope>NUCLEOTIDE SEQUENCE [LARGE SCALE GENOMIC DNA]</scope>
    <source>
        <strain evidence="3">F 1598</strain>
    </source>
</reference>
<name>A0A0C3FK47_PILCF</name>
<keyword evidence="3" id="KW-1185">Reference proteome</keyword>
<organism evidence="2 3">
    <name type="scientific">Piloderma croceum (strain F 1598)</name>
    <dbReference type="NCBI Taxonomy" id="765440"/>
    <lineage>
        <taxon>Eukaryota</taxon>
        <taxon>Fungi</taxon>
        <taxon>Dikarya</taxon>
        <taxon>Basidiomycota</taxon>
        <taxon>Agaricomycotina</taxon>
        <taxon>Agaricomycetes</taxon>
        <taxon>Agaricomycetidae</taxon>
        <taxon>Atheliales</taxon>
        <taxon>Atheliaceae</taxon>
        <taxon>Piloderma</taxon>
    </lineage>
</organism>
<reference evidence="2 3" key="1">
    <citation type="submission" date="2014-04" db="EMBL/GenBank/DDBJ databases">
        <authorList>
            <consortium name="DOE Joint Genome Institute"/>
            <person name="Kuo A."/>
            <person name="Tarkka M."/>
            <person name="Buscot F."/>
            <person name="Kohler A."/>
            <person name="Nagy L.G."/>
            <person name="Floudas D."/>
            <person name="Copeland A."/>
            <person name="Barry K.W."/>
            <person name="Cichocki N."/>
            <person name="Veneault-Fourrey C."/>
            <person name="LaButti K."/>
            <person name="Lindquist E.A."/>
            <person name="Lipzen A."/>
            <person name="Lundell T."/>
            <person name="Morin E."/>
            <person name="Murat C."/>
            <person name="Sun H."/>
            <person name="Tunlid A."/>
            <person name="Henrissat B."/>
            <person name="Grigoriev I.V."/>
            <person name="Hibbett D.S."/>
            <person name="Martin F."/>
            <person name="Nordberg H.P."/>
            <person name="Cantor M.N."/>
            <person name="Hua S.X."/>
        </authorList>
    </citation>
    <scope>NUCLEOTIDE SEQUENCE [LARGE SCALE GENOMIC DNA]</scope>
    <source>
        <strain evidence="2 3">F 1598</strain>
    </source>
</reference>
<dbReference type="InParanoid" id="A0A0C3FK47"/>
<dbReference type="Proteomes" id="UP000054166">
    <property type="component" value="Unassembled WGS sequence"/>
</dbReference>
<dbReference type="HOGENOM" id="CLU_2016119_0_0_1"/>
<gene>
    <name evidence="2" type="ORF">PILCRDRAFT_9811</name>
</gene>
<sequence>MNDLTFKDRPQLKKLLEDLAMLFAVRYEKKPTDEDFKLLQIADARIVEHLEAWKYMRRQQQLRSHHHINHLLTASIQDPTCWPGDDHAKQRTLVHPQEDGKRKVTKSGWAISDRPLKKLKPKA</sequence>
<evidence type="ECO:0000313" key="3">
    <source>
        <dbReference type="Proteomes" id="UP000054166"/>
    </source>
</evidence>
<feature type="region of interest" description="Disordered" evidence="1">
    <location>
        <begin position="83"/>
        <end position="123"/>
    </location>
</feature>
<proteinExistence type="predicted"/>
<protein>
    <submittedName>
        <fullName evidence="2">Uncharacterized protein</fullName>
    </submittedName>
</protein>
<accession>A0A0C3FK47</accession>
<dbReference type="AlphaFoldDB" id="A0A0C3FK47"/>
<dbReference type="EMBL" id="KN833005">
    <property type="protein sequence ID" value="KIM80284.1"/>
    <property type="molecule type" value="Genomic_DNA"/>
</dbReference>
<evidence type="ECO:0000313" key="2">
    <source>
        <dbReference type="EMBL" id="KIM80284.1"/>
    </source>
</evidence>